<keyword evidence="11" id="KW-0503">Monooxygenase</keyword>
<evidence type="ECO:0000256" key="8">
    <source>
        <dbReference type="ARBA" id="ARBA00022989"/>
    </source>
</evidence>
<organism evidence="14">
    <name type="scientific">Ganoderma boninense</name>
    <dbReference type="NCBI Taxonomy" id="34458"/>
    <lineage>
        <taxon>Eukaryota</taxon>
        <taxon>Fungi</taxon>
        <taxon>Dikarya</taxon>
        <taxon>Basidiomycota</taxon>
        <taxon>Agaricomycotina</taxon>
        <taxon>Agaricomycetes</taxon>
        <taxon>Polyporales</taxon>
        <taxon>Polyporaceae</taxon>
        <taxon>Ganoderma</taxon>
    </lineage>
</organism>
<dbReference type="GO" id="GO:0016705">
    <property type="term" value="F:oxidoreductase activity, acting on paired donors, with incorporation or reduction of molecular oxygen"/>
    <property type="evidence" value="ECO:0007669"/>
    <property type="project" value="InterPro"/>
</dbReference>
<comment type="pathway">
    <text evidence="3">Secondary metabolite biosynthesis.</text>
</comment>
<evidence type="ECO:0000256" key="3">
    <source>
        <dbReference type="ARBA" id="ARBA00005179"/>
    </source>
</evidence>
<keyword evidence="7 13" id="KW-0479">Metal-binding</keyword>
<dbReference type="PANTHER" id="PTHR46300:SF7">
    <property type="entry name" value="P450, PUTATIVE (EUROFUNG)-RELATED"/>
    <property type="match status" value="1"/>
</dbReference>
<dbReference type="PANTHER" id="PTHR46300">
    <property type="entry name" value="P450, PUTATIVE (EUROFUNG)-RELATED-RELATED"/>
    <property type="match status" value="1"/>
</dbReference>
<sequence>MLPLDSPYFQGLLAGLVSVALWLWKYRSHSRLPLPPGPKPLPIIGNLLDMPSEDRARKLWEIGRTYGDIVYFDVFGRPVVVINTYDAAVSLLETKSANTSDRPRIVMADLLGLSERVFALMGYGPIWRQYRRTFHEFFQQGAIPQYRPTFLRQAKRFLHRLRNTPENFIAHSHLVIGASIMEVVYGIELSEGDKFLSIAKKGAEIFSKALSPGRYLVEVFPVLVHLPAWFPGAKFKRDVAKWLPDSNAVPRIAYTTVKHAMAQGKAKPCMAITLLERAVNRGPLSPDEDRLFEDVAGLAYGAGTDTSYAYLTTFFLAMTIHPDVRRRGQAELDAIVGPDRLPAFSDRQSLPYVTAIVKECLRWHSVLPLGLPHRAIHEDEYKGWRIPAGTVLLSNAWAMSRDAAMYPDPDKFTPERFLKDGVIDPSVRDPLKYQLGFGRRICPGLHFSSEALFIFIASVLHVFDILPPLGDDGQPVLPDPVFSVGDTMSILPRSADAEALITQLHKEDDA</sequence>
<evidence type="ECO:0000256" key="2">
    <source>
        <dbReference type="ARBA" id="ARBA00004167"/>
    </source>
</evidence>
<keyword evidence="6" id="KW-0812">Transmembrane</keyword>
<dbReference type="GO" id="GO:0016020">
    <property type="term" value="C:membrane"/>
    <property type="evidence" value="ECO:0007669"/>
    <property type="project" value="UniProtKB-SubCell"/>
</dbReference>
<evidence type="ECO:0000256" key="7">
    <source>
        <dbReference type="ARBA" id="ARBA00022723"/>
    </source>
</evidence>
<reference evidence="14" key="1">
    <citation type="submission" date="2019-10" db="EMBL/GenBank/DDBJ databases">
        <authorList>
            <person name="Nor Muhammad N."/>
        </authorList>
    </citation>
    <scope>NUCLEOTIDE SEQUENCE</scope>
</reference>
<evidence type="ECO:0000313" key="14">
    <source>
        <dbReference type="EMBL" id="VWP00918.1"/>
    </source>
</evidence>
<dbReference type="EMBL" id="LR728941">
    <property type="protein sequence ID" value="VWP00918.1"/>
    <property type="molecule type" value="Genomic_DNA"/>
</dbReference>
<proteinExistence type="inferred from homology"/>
<dbReference type="PRINTS" id="PR00463">
    <property type="entry name" value="EP450I"/>
</dbReference>
<dbReference type="CDD" id="cd11065">
    <property type="entry name" value="CYP64-like"/>
    <property type="match status" value="1"/>
</dbReference>
<dbReference type="Gene3D" id="1.10.630.10">
    <property type="entry name" value="Cytochrome P450"/>
    <property type="match status" value="1"/>
</dbReference>
<evidence type="ECO:0000256" key="10">
    <source>
        <dbReference type="ARBA" id="ARBA00023004"/>
    </source>
</evidence>
<evidence type="ECO:0000256" key="11">
    <source>
        <dbReference type="ARBA" id="ARBA00023033"/>
    </source>
</evidence>
<comment type="subcellular location">
    <subcellularLocation>
        <location evidence="2">Membrane</location>
        <topology evidence="2">Single-pass membrane protein</topology>
    </subcellularLocation>
</comment>
<evidence type="ECO:0000256" key="9">
    <source>
        <dbReference type="ARBA" id="ARBA00023002"/>
    </source>
</evidence>
<evidence type="ECO:0000256" key="4">
    <source>
        <dbReference type="ARBA" id="ARBA00010617"/>
    </source>
</evidence>
<keyword evidence="10 13" id="KW-0408">Iron</keyword>
<comment type="cofactor">
    <cofactor evidence="1 13">
        <name>heme</name>
        <dbReference type="ChEBI" id="CHEBI:30413"/>
    </cofactor>
</comment>
<dbReference type="InterPro" id="IPR050364">
    <property type="entry name" value="Cytochrome_P450_fung"/>
</dbReference>
<keyword evidence="5 13" id="KW-0349">Heme</keyword>
<keyword evidence="12" id="KW-0472">Membrane</keyword>
<protein>
    <submittedName>
        <fullName evidence="14">N/A</fullName>
    </submittedName>
</protein>
<dbReference type="GO" id="GO:0005506">
    <property type="term" value="F:iron ion binding"/>
    <property type="evidence" value="ECO:0007669"/>
    <property type="project" value="InterPro"/>
</dbReference>
<dbReference type="InterPro" id="IPR002401">
    <property type="entry name" value="Cyt_P450_E_grp-I"/>
</dbReference>
<evidence type="ECO:0000256" key="5">
    <source>
        <dbReference type="ARBA" id="ARBA00022617"/>
    </source>
</evidence>
<gene>
    <name evidence="14" type="primary">Q4PCR1.1</name>
</gene>
<keyword evidence="9" id="KW-0560">Oxidoreductase</keyword>
<accession>A0A5K1K421</accession>
<dbReference type="SUPFAM" id="SSF48264">
    <property type="entry name" value="Cytochrome P450"/>
    <property type="match status" value="1"/>
</dbReference>
<name>A0A5K1K421_9APHY</name>
<dbReference type="GO" id="GO:0004497">
    <property type="term" value="F:monooxygenase activity"/>
    <property type="evidence" value="ECO:0007669"/>
    <property type="project" value="UniProtKB-KW"/>
</dbReference>
<dbReference type="InterPro" id="IPR001128">
    <property type="entry name" value="Cyt_P450"/>
</dbReference>
<feature type="binding site" description="axial binding residue" evidence="13">
    <location>
        <position position="442"/>
    </location>
    <ligand>
        <name>heme</name>
        <dbReference type="ChEBI" id="CHEBI:30413"/>
    </ligand>
    <ligandPart>
        <name>Fe</name>
        <dbReference type="ChEBI" id="CHEBI:18248"/>
    </ligandPart>
</feature>
<evidence type="ECO:0000256" key="12">
    <source>
        <dbReference type="ARBA" id="ARBA00023136"/>
    </source>
</evidence>
<dbReference type="GO" id="GO:0020037">
    <property type="term" value="F:heme binding"/>
    <property type="evidence" value="ECO:0007669"/>
    <property type="project" value="InterPro"/>
</dbReference>
<keyword evidence="8" id="KW-1133">Transmembrane helix</keyword>
<evidence type="ECO:0000256" key="1">
    <source>
        <dbReference type="ARBA" id="ARBA00001971"/>
    </source>
</evidence>
<dbReference type="AlphaFoldDB" id="A0A5K1K421"/>
<comment type="similarity">
    <text evidence="4">Belongs to the cytochrome P450 family.</text>
</comment>
<dbReference type="Pfam" id="PF00067">
    <property type="entry name" value="p450"/>
    <property type="match status" value="1"/>
</dbReference>
<evidence type="ECO:0000256" key="6">
    <source>
        <dbReference type="ARBA" id="ARBA00022692"/>
    </source>
</evidence>
<dbReference type="InterPro" id="IPR036396">
    <property type="entry name" value="Cyt_P450_sf"/>
</dbReference>
<evidence type="ECO:0000256" key="13">
    <source>
        <dbReference type="PIRSR" id="PIRSR602401-1"/>
    </source>
</evidence>